<dbReference type="EMBL" id="CP000433">
    <property type="protein sequence ID" value="ABH00316.1"/>
    <property type="molecule type" value="Genomic_DNA"/>
</dbReference>
<organism evidence="2 3">
    <name type="scientific">Rhodococcus jostii (strain RHA1)</name>
    <dbReference type="NCBI Taxonomy" id="101510"/>
    <lineage>
        <taxon>Bacteria</taxon>
        <taxon>Bacillati</taxon>
        <taxon>Actinomycetota</taxon>
        <taxon>Actinomycetes</taxon>
        <taxon>Mycobacteriales</taxon>
        <taxon>Nocardiaceae</taxon>
        <taxon>Rhodococcus</taxon>
    </lineage>
</organism>
<gene>
    <name evidence="2" type="ordered locus">RHA1_ro10123</name>
</gene>
<evidence type="ECO:0000313" key="3">
    <source>
        <dbReference type="Proteomes" id="UP000008710"/>
    </source>
</evidence>
<feature type="region of interest" description="Disordered" evidence="1">
    <location>
        <begin position="21"/>
        <end position="47"/>
    </location>
</feature>
<dbReference type="AlphaFoldDB" id="Q0RWM0"/>
<reference evidence="3" key="1">
    <citation type="journal article" date="2006" name="Proc. Natl. Acad. Sci. U.S.A.">
        <title>The complete genome of Rhodococcus sp. RHA1 provides insights into a catabolic powerhouse.</title>
        <authorList>
            <person name="McLeod M.P."/>
            <person name="Warren R.L."/>
            <person name="Hsiao W.W.L."/>
            <person name="Araki N."/>
            <person name="Myhre M."/>
            <person name="Fernandes C."/>
            <person name="Miyazawa D."/>
            <person name="Wong W."/>
            <person name="Lillquist A.L."/>
            <person name="Wang D."/>
            <person name="Dosanjh M."/>
            <person name="Hara H."/>
            <person name="Petrescu A."/>
            <person name="Morin R.D."/>
            <person name="Yang G."/>
            <person name="Stott J.M."/>
            <person name="Schein J.E."/>
            <person name="Shin H."/>
            <person name="Smailus D."/>
            <person name="Siddiqui A.S."/>
            <person name="Marra M.A."/>
            <person name="Jones S.J.M."/>
            <person name="Holt R."/>
            <person name="Brinkman F.S.L."/>
            <person name="Miyauchi K."/>
            <person name="Fukuda M."/>
            <person name="Davies J.E."/>
            <person name="Mohn W.W."/>
            <person name="Eltis L.D."/>
        </authorList>
    </citation>
    <scope>NUCLEOTIDE SEQUENCE [LARGE SCALE GENOMIC DNA]</scope>
    <source>
        <strain evidence="3">RHA1</strain>
    </source>
</reference>
<accession>Q0RWM0</accession>
<name>Q0RWM0_RHOJR</name>
<geneLocation type="plasmid" evidence="2 3">
    <name>pRHL2</name>
</geneLocation>
<evidence type="ECO:0000256" key="1">
    <source>
        <dbReference type="SAM" id="MobiDB-lite"/>
    </source>
</evidence>
<proteinExistence type="predicted"/>
<sequence>MGERVVELSCTENRPGVGSLSVFHSRGGVGRTGRSPPAVSANPRTPIPHHYQVRGYPAWYRHIALVDGHGRPSDDRAPRRSRRGISYRSDALIPLTINEIRRLIHRVSCPVRHALVHVWHWSNWRRAAKPEPAPAIANTDITNCRCNTNAIWTTDMDTTFYLVYAHLLLYRCRGHADLVATDRGALGLPVPHL</sequence>
<dbReference type="KEGG" id="rha:RHA1_ro10123"/>
<dbReference type="HOGENOM" id="CLU_1407791_0_0_11"/>
<evidence type="ECO:0000313" key="2">
    <source>
        <dbReference type="EMBL" id="ABH00316.1"/>
    </source>
</evidence>
<dbReference type="Proteomes" id="UP000008710">
    <property type="component" value="Plasmid pRHL2"/>
</dbReference>
<keyword evidence="2" id="KW-0614">Plasmid</keyword>
<protein>
    <submittedName>
        <fullName evidence="2">Uncharacterized protein</fullName>
    </submittedName>
</protein>